<feature type="transmembrane region" description="Helical" evidence="6">
    <location>
        <begin position="12"/>
        <end position="34"/>
    </location>
</feature>
<dbReference type="InterPro" id="IPR051311">
    <property type="entry name" value="DedA_domain"/>
</dbReference>
<keyword evidence="5 6" id="KW-0472">Membrane</keyword>
<gene>
    <name evidence="8" type="ORF">SAMN04487947_4063</name>
</gene>
<keyword evidence="9" id="KW-1185">Reference proteome</keyword>
<dbReference type="PANTHER" id="PTHR42709:SF6">
    <property type="entry name" value="UNDECAPRENYL PHOSPHATE TRANSPORTER A"/>
    <property type="match status" value="1"/>
</dbReference>
<keyword evidence="4 6" id="KW-1133">Transmembrane helix</keyword>
<dbReference type="OrthoDB" id="204088at2157"/>
<organism evidence="8 9">
    <name type="scientific">Halogeometricum rufum</name>
    <dbReference type="NCBI Taxonomy" id="553469"/>
    <lineage>
        <taxon>Archaea</taxon>
        <taxon>Methanobacteriati</taxon>
        <taxon>Methanobacteriota</taxon>
        <taxon>Stenosarchaea group</taxon>
        <taxon>Halobacteria</taxon>
        <taxon>Halobacteriales</taxon>
        <taxon>Haloferacaceae</taxon>
        <taxon>Halogeometricum</taxon>
    </lineage>
</organism>
<dbReference type="RefSeq" id="WP_089811103.1">
    <property type="nucleotide sequence ID" value="NZ_FOYT01000006.1"/>
</dbReference>
<dbReference type="STRING" id="553469.SAMN04487947_4063"/>
<evidence type="ECO:0000256" key="5">
    <source>
        <dbReference type="ARBA" id="ARBA00023136"/>
    </source>
</evidence>
<name>A0A1I6J552_9EURY</name>
<feature type="transmembrane region" description="Helical" evidence="6">
    <location>
        <begin position="54"/>
        <end position="76"/>
    </location>
</feature>
<evidence type="ECO:0000256" key="2">
    <source>
        <dbReference type="ARBA" id="ARBA00022475"/>
    </source>
</evidence>
<proteinExistence type="predicted"/>
<accession>A0A1I6J552</accession>
<feature type="transmembrane region" description="Helical" evidence="6">
    <location>
        <begin position="140"/>
        <end position="161"/>
    </location>
</feature>
<dbReference type="EMBL" id="FOYT01000006">
    <property type="protein sequence ID" value="SFR74145.1"/>
    <property type="molecule type" value="Genomic_DNA"/>
</dbReference>
<evidence type="ECO:0000256" key="1">
    <source>
        <dbReference type="ARBA" id="ARBA00004651"/>
    </source>
</evidence>
<feature type="domain" description="VTT" evidence="7">
    <location>
        <begin position="35"/>
        <end position="150"/>
    </location>
</feature>
<evidence type="ECO:0000256" key="6">
    <source>
        <dbReference type="SAM" id="Phobius"/>
    </source>
</evidence>
<protein>
    <submittedName>
        <fullName evidence="8">Membrane protein DedA, SNARE-associated domain</fullName>
    </submittedName>
</protein>
<sequence length="219" mass="22822">MSLTQPLLDALVRYGYLGIFVFTFLETSLLFPLLPSELVVPAIAGVAVGSATGAVAFAAAGAAGGTVGGLFAYRVFGARGATAAERYGDSVRVSQDDIDRGRRLFSRWGEHSVLWGRLLPFFRSAVSIPAGFAQMSLAKFAVYTAAGTFAFDIAVAGLVLYGRRQVERVGARHLATRLVALLNEFVAARPAVAAVVGAAAVFLAAVAVGLGVSRWAPAN</sequence>
<dbReference type="InterPro" id="IPR032816">
    <property type="entry name" value="VTT_dom"/>
</dbReference>
<evidence type="ECO:0000259" key="7">
    <source>
        <dbReference type="Pfam" id="PF09335"/>
    </source>
</evidence>
<reference evidence="9" key="1">
    <citation type="submission" date="2016-10" db="EMBL/GenBank/DDBJ databases">
        <authorList>
            <person name="Varghese N."/>
            <person name="Submissions S."/>
        </authorList>
    </citation>
    <scope>NUCLEOTIDE SEQUENCE [LARGE SCALE GENOMIC DNA]</scope>
    <source>
        <strain evidence="9">CGMCC 1.7736</strain>
    </source>
</reference>
<dbReference type="PANTHER" id="PTHR42709">
    <property type="entry name" value="ALKALINE PHOSPHATASE LIKE PROTEIN"/>
    <property type="match status" value="1"/>
</dbReference>
<comment type="subcellular location">
    <subcellularLocation>
        <location evidence="1">Cell membrane</location>
        <topology evidence="1">Multi-pass membrane protein</topology>
    </subcellularLocation>
</comment>
<dbReference type="GO" id="GO:0005886">
    <property type="term" value="C:plasma membrane"/>
    <property type="evidence" value="ECO:0007669"/>
    <property type="project" value="UniProtKB-SubCell"/>
</dbReference>
<dbReference type="Proteomes" id="UP000198531">
    <property type="component" value="Unassembled WGS sequence"/>
</dbReference>
<evidence type="ECO:0000313" key="9">
    <source>
        <dbReference type="Proteomes" id="UP000198531"/>
    </source>
</evidence>
<evidence type="ECO:0000313" key="8">
    <source>
        <dbReference type="EMBL" id="SFR74145.1"/>
    </source>
</evidence>
<dbReference type="Pfam" id="PF09335">
    <property type="entry name" value="VTT_dom"/>
    <property type="match status" value="1"/>
</dbReference>
<evidence type="ECO:0000256" key="3">
    <source>
        <dbReference type="ARBA" id="ARBA00022692"/>
    </source>
</evidence>
<dbReference type="AlphaFoldDB" id="A0A1I6J552"/>
<keyword evidence="3 6" id="KW-0812">Transmembrane</keyword>
<keyword evidence="2" id="KW-1003">Cell membrane</keyword>
<feature type="transmembrane region" description="Helical" evidence="6">
    <location>
        <begin position="191"/>
        <end position="212"/>
    </location>
</feature>
<evidence type="ECO:0000256" key="4">
    <source>
        <dbReference type="ARBA" id="ARBA00022989"/>
    </source>
</evidence>